<accession>A0A9Q3HN08</accession>
<evidence type="ECO:0000259" key="1">
    <source>
        <dbReference type="Pfam" id="PF00078"/>
    </source>
</evidence>
<evidence type="ECO:0000313" key="4">
    <source>
        <dbReference type="Proteomes" id="UP000765509"/>
    </source>
</evidence>
<sequence>MPFGIKNVPSHYKRMLTTIFPTELSQGWLVIYIADIIICSDSWSLHLERLARVLDKVTGVNMKISLKKCNFGFEELKALGHLFSGLSLGIDKNKVAEVLLKPMPQNKKEMMPFLGFSIYYRKKLKDFEILAKSLYRICDQQKLFEMTQERIKAYEKIKKALTEAPFLLMPDWNMPFELYIDACGDGLGAALHQVQIIHDEPTEVPVCYISTQIKPTEARWSAYVWYGHLRNYTIVLMEVNMLRWKIAIQEYRGNITIAHKEGKIDKNADVLSRWELNNTPDSPPYVPLEAEP</sequence>
<dbReference type="Pfam" id="PF00078">
    <property type="entry name" value="RVT_1"/>
    <property type="match status" value="1"/>
</dbReference>
<evidence type="ECO:0000313" key="3">
    <source>
        <dbReference type="EMBL" id="MBW0508809.1"/>
    </source>
</evidence>
<reference evidence="3" key="1">
    <citation type="submission" date="2021-03" db="EMBL/GenBank/DDBJ databases">
        <title>Draft genome sequence of rust myrtle Austropuccinia psidii MF-1, a brazilian biotype.</title>
        <authorList>
            <person name="Quecine M.C."/>
            <person name="Pachon D.M.R."/>
            <person name="Bonatelli M.L."/>
            <person name="Correr F.H."/>
            <person name="Franceschini L.M."/>
            <person name="Leite T.F."/>
            <person name="Margarido G.R.A."/>
            <person name="Almeida C.A."/>
            <person name="Ferrarezi J.A."/>
            <person name="Labate C.A."/>
        </authorList>
    </citation>
    <scope>NUCLEOTIDE SEQUENCE</scope>
    <source>
        <strain evidence="3">MF-1</strain>
    </source>
</reference>
<organism evidence="3 4">
    <name type="scientific">Austropuccinia psidii MF-1</name>
    <dbReference type="NCBI Taxonomy" id="1389203"/>
    <lineage>
        <taxon>Eukaryota</taxon>
        <taxon>Fungi</taxon>
        <taxon>Dikarya</taxon>
        <taxon>Basidiomycota</taxon>
        <taxon>Pucciniomycotina</taxon>
        <taxon>Pucciniomycetes</taxon>
        <taxon>Pucciniales</taxon>
        <taxon>Sphaerophragmiaceae</taxon>
        <taxon>Austropuccinia</taxon>
    </lineage>
</organism>
<feature type="domain" description="Reverse transcriptase/retrotransposon-derived protein RNase H-like" evidence="2">
    <location>
        <begin position="147"/>
        <end position="223"/>
    </location>
</feature>
<feature type="domain" description="Reverse transcriptase" evidence="1">
    <location>
        <begin position="1"/>
        <end position="81"/>
    </location>
</feature>
<dbReference type="SUPFAM" id="SSF56672">
    <property type="entry name" value="DNA/RNA polymerases"/>
    <property type="match status" value="1"/>
</dbReference>
<dbReference type="PANTHER" id="PTHR33064:SF37">
    <property type="entry name" value="RIBONUCLEASE H"/>
    <property type="match status" value="1"/>
</dbReference>
<dbReference type="PANTHER" id="PTHR33064">
    <property type="entry name" value="POL PROTEIN"/>
    <property type="match status" value="1"/>
</dbReference>
<dbReference type="EMBL" id="AVOT02020555">
    <property type="protein sequence ID" value="MBW0508809.1"/>
    <property type="molecule type" value="Genomic_DNA"/>
</dbReference>
<dbReference type="InterPro" id="IPR043502">
    <property type="entry name" value="DNA/RNA_pol_sf"/>
</dbReference>
<dbReference type="Gene3D" id="3.10.20.370">
    <property type="match status" value="1"/>
</dbReference>
<dbReference type="InterPro" id="IPR043128">
    <property type="entry name" value="Rev_trsase/Diguanyl_cyclase"/>
</dbReference>
<dbReference type="OrthoDB" id="2272258at2759"/>
<comment type="caution">
    <text evidence="3">The sequence shown here is derived from an EMBL/GenBank/DDBJ whole genome shotgun (WGS) entry which is preliminary data.</text>
</comment>
<dbReference type="Proteomes" id="UP000765509">
    <property type="component" value="Unassembled WGS sequence"/>
</dbReference>
<dbReference type="InterPro" id="IPR041577">
    <property type="entry name" value="RT_RNaseH_2"/>
</dbReference>
<name>A0A9Q3HN08_9BASI</name>
<dbReference type="AlphaFoldDB" id="A0A9Q3HN08"/>
<dbReference type="InterPro" id="IPR000477">
    <property type="entry name" value="RT_dom"/>
</dbReference>
<evidence type="ECO:0008006" key="5">
    <source>
        <dbReference type="Google" id="ProtNLM"/>
    </source>
</evidence>
<gene>
    <name evidence="3" type="ORF">O181_048524</name>
</gene>
<keyword evidence="4" id="KW-1185">Reference proteome</keyword>
<dbReference type="Pfam" id="PF17919">
    <property type="entry name" value="RT_RNaseH_2"/>
    <property type="match status" value="1"/>
</dbReference>
<dbReference type="Gene3D" id="3.30.70.270">
    <property type="match status" value="2"/>
</dbReference>
<dbReference type="InterPro" id="IPR051320">
    <property type="entry name" value="Viral_Replic_Matur_Polypro"/>
</dbReference>
<protein>
    <recommendedName>
        <fullName evidence="5">Reverse transcriptase domain-containing protein</fullName>
    </recommendedName>
</protein>
<proteinExistence type="predicted"/>
<evidence type="ECO:0000259" key="2">
    <source>
        <dbReference type="Pfam" id="PF17919"/>
    </source>
</evidence>